<dbReference type="NCBIfam" id="TIGR01981">
    <property type="entry name" value="sufD"/>
    <property type="match status" value="1"/>
</dbReference>
<dbReference type="RefSeq" id="WP_054361475.1">
    <property type="nucleotide sequence ID" value="NZ_LJYW01000001.1"/>
</dbReference>
<dbReference type="PANTHER" id="PTHR43575">
    <property type="entry name" value="PROTEIN ABCI7, CHLOROPLASTIC"/>
    <property type="match status" value="1"/>
</dbReference>
<feature type="domain" description="SUF system FeS cluster assembly SufBD core" evidence="2">
    <location>
        <begin position="184"/>
        <end position="411"/>
    </location>
</feature>
<name>A0A0P6W9Q8_9HYPH</name>
<reference evidence="4 5" key="1">
    <citation type="submission" date="2015-09" db="EMBL/GenBank/DDBJ databases">
        <authorList>
            <person name="Jackson K.R."/>
            <person name="Lunt B.L."/>
            <person name="Fisher J.N.B."/>
            <person name="Gardner A.V."/>
            <person name="Bailey M.E."/>
            <person name="Deus L.M."/>
            <person name="Earl A.S."/>
            <person name="Gibby P.D."/>
            <person name="Hartmann K.A."/>
            <person name="Liu J.E."/>
            <person name="Manci A.M."/>
            <person name="Nielsen D.A."/>
            <person name="Solomon M.B."/>
            <person name="Breakwell D.P."/>
            <person name="Burnett S.H."/>
            <person name="Grose J.H."/>
        </authorList>
    </citation>
    <scope>NUCLEOTIDE SEQUENCE [LARGE SCALE GENOMIC DNA]</scope>
    <source>
        <strain evidence="4 5">16</strain>
    </source>
</reference>
<evidence type="ECO:0000313" key="4">
    <source>
        <dbReference type="EMBL" id="KPL55309.1"/>
    </source>
</evidence>
<dbReference type="InterPro" id="IPR045595">
    <property type="entry name" value="SufBD_N"/>
</dbReference>
<dbReference type="STRING" id="665126.ABB55_26285"/>
<protein>
    <recommendedName>
        <fullName evidence="6">Fe-S cluster assembly protein SufD</fullName>
    </recommendedName>
</protein>
<reference evidence="4 5" key="2">
    <citation type="submission" date="2015-10" db="EMBL/GenBank/DDBJ databases">
        <title>Draft Genome Sequence of Prosthecomicrobium hirschii ATCC 27832.</title>
        <authorList>
            <person name="Daniel J."/>
            <person name="Givan S.A."/>
            <person name="Brun Y.V."/>
            <person name="Brown P.J."/>
        </authorList>
    </citation>
    <scope>NUCLEOTIDE SEQUENCE [LARGE SCALE GENOMIC DNA]</scope>
    <source>
        <strain evidence="4 5">16</strain>
    </source>
</reference>
<dbReference type="PANTHER" id="PTHR43575:SF1">
    <property type="entry name" value="PROTEIN ABCI7, CHLOROPLASTIC"/>
    <property type="match status" value="1"/>
</dbReference>
<dbReference type="EMBL" id="LJYW01000001">
    <property type="protein sequence ID" value="KPL55309.1"/>
    <property type="molecule type" value="Genomic_DNA"/>
</dbReference>
<sequence>MPESAVMTAEPRILRTQAEKDLLDLWRRKPERADSAAIATLRDAAIARFDKAGLPHRRVEEYKYTDLRALLKTVPPLAGRADVEAARAAAGPAAEGEVRLVFVDGHFEPALSGALPKGVTVESLANLLPHGHTLGDRLGLSATAMQDPLVGLNTAFMRDGVVIRVAARTKVAERIAIEHVATGAHAAFLRHAVAVEDLAEVTIVERYRGPADAASHVNEVVELTIGDGATVHWVKLQTEGLAAAHFSTLVVDLSEKAELDHFALGAGAAVARAQVFARFSGEHATLSTRAATLLEGRRHADATLVVDHAVPHGTSRELYRAVIDGEAKSVFQGKIVVRQHAQKTDGKMASNAVLLTDAAEAMNKPELEIFADDVVCGHGATAGELDERLKFYLMSRGIPAAEAETLLIMAFLGEAVDTIADEALRDQVTAEIEAWLERRAAAKAA</sequence>
<accession>A0A0P6W9Q8</accession>
<evidence type="ECO:0000313" key="5">
    <source>
        <dbReference type="Proteomes" id="UP000048984"/>
    </source>
</evidence>
<dbReference type="Pfam" id="PF19295">
    <property type="entry name" value="SufBD_N"/>
    <property type="match status" value="1"/>
</dbReference>
<dbReference type="SUPFAM" id="SSF101960">
    <property type="entry name" value="Stabilizer of iron transporter SufD"/>
    <property type="match status" value="1"/>
</dbReference>
<dbReference type="AlphaFoldDB" id="A0A0P6W9Q8"/>
<feature type="domain" description="SUF system FeS cluster assembly SufBD N-terminal" evidence="3">
    <location>
        <begin position="18"/>
        <end position="176"/>
    </location>
</feature>
<organism evidence="4 5">
    <name type="scientific">Prosthecodimorpha hirschii</name>
    <dbReference type="NCBI Taxonomy" id="665126"/>
    <lineage>
        <taxon>Bacteria</taxon>
        <taxon>Pseudomonadati</taxon>
        <taxon>Pseudomonadota</taxon>
        <taxon>Alphaproteobacteria</taxon>
        <taxon>Hyphomicrobiales</taxon>
        <taxon>Ancalomicrobiaceae</taxon>
        <taxon>Prosthecodimorpha</taxon>
    </lineage>
</organism>
<proteinExistence type="inferred from homology"/>
<dbReference type="InterPro" id="IPR055346">
    <property type="entry name" value="Fe-S_cluster_assembly_SufBD"/>
</dbReference>
<dbReference type="InterPro" id="IPR037284">
    <property type="entry name" value="SUF_FeS_clus_asmbl_SufBD_sf"/>
</dbReference>
<evidence type="ECO:0000259" key="2">
    <source>
        <dbReference type="Pfam" id="PF01458"/>
    </source>
</evidence>
<evidence type="ECO:0000259" key="3">
    <source>
        <dbReference type="Pfam" id="PF19295"/>
    </source>
</evidence>
<evidence type="ECO:0000256" key="1">
    <source>
        <dbReference type="ARBA" id="ARBA00043967"/>
    </source>
</evidence>
<gene>
    <name evidence="4" type="ORF">ABB55_26285</name>
</gene>
<evidence type="ECO:0008006" key="6">
    <source>
        <dbReference type="Google" id="ProtNLM"/>
    </source>
</evidence>
<dbReference type="InterPro" id="IPR000825">
    <property type="entry name" value="SUF_FeS_clus_asmbl_SufBD_core"/>
</dbReference>
<dbReference type="InterPro" id="IPR011542">
    <property type="entry name" value="SUF_FeS_clus_asmbl_SufD"/>
</dbReference>
<keyword evidence="5" id="KW-1185">Reference proteome</keyword>
<dbReference type="GO" id="GO:0016226">
    <property type="term" value="P:iron-sulfur cluster assembly"/>
    <property type="evidence" value="ECO:0007669"/>
    <property type="project" value="InterPro"/>
</dbReference>
<comment type="similarity">
    <text evidence="1">Belongs to the iron-sulfur cluster assembly SufBD family.</text>
</comment>
<dbReference type="Pfam" id="PF01458">
    <property type="entry name" value="SUFBD_core"/>
    <property type="match status" value="1"/>
</dbReference>
<dbReference type="Proteomes" id="UP000048984">
    <property type="component" value="Unassembled WGS sequence"/>
</dbReference>
<comment type="caution">
    <text evidence="4">The sequence shown here is derived from an EMBL/GenBank/DDBJ whole genome shotgun (WGS) entry which is preliminary data.</text>
</comment>